<protein>
    <submittedName>
        <fullName evidence="1">Uncharacterized protein</fullName>
    </submittedName>
</protein>
<dbReference type="AlphaFoldDB" id="A0A4Y2PWY8"/>
<comment type="caution">
    <text evidence="1">The sequence shown here is derived from an EMBL/GenBank/DDBJ whole genome shotgun (WGS) entry which is preliminary data.</text>
</comment>
<sequence length="93" mass="11090">MYTKFFSNKEDLSRALLATQIRPLDRQWLNQSELEWFETEGRISYSVPISIAVQIRPLDRQWLNQSEWEWFETEGRISYSVPISITPFGLPDH</sequence>
<dbReference type="Proteomes" id="UP000499080">
    <property type="component" value="Unassembled WGS sequence"/>
</dbReference>
<proteinExistence type="predicted"/>
<organism evidence="1 2">
    <name type="scientific">Araneus ventricosus</name>
    <name type="common">Orbweaver spider</name>
    <name type="synonym">Epeira ventricosa</name>
    <dbReference type="NCBI Taxonomy" id="182803"/>
    <lineage>
        <taxon>Eukaryota</taxon>
        <taxon>Metazoa</taxon>
        <taxon>Ecdysozoa</taxon>
        <taxon>Arthropoda</taxon>
        <taxon>Chelicerata</taxon>
        <taxon>Arachnida</taxon>
        <taxon>Araneae</taxon>
        <taxon>Araneomorphae</taxon>
        <taxon>Entelegynae</taxon>
        <taxon>Araneoidea</taxon>
        <taxon>Araneidae</taxon>
        <taxon>Araneus</taxon>
    </lineage>
</organism>
<gene>
    <name evidence="1" type="ORF">AVEN_259816_1</name>
</gene>
<evidence type="ECO:0000313" key="1">
    <source>
        <dbReference type="EMBL" id="GBN55771.1"/>
    </source>
</evidence>
<accession>A0A4Y2PWY8</accession>
<reference evidence="1 2" key="1">
    <citation type="journal article" date="2019" name="Sci. Rep.">
        <title>Orb-weaving spider Araneus ventricosus genome elucidates the spidroin gene catalogue.</title>
        <authorList>
            <person name="Kono N."/>
            <person name="Nakamura H."/>
            <person name="Ohtoshi R."/>
            <person name="Moran D.A.P."/>
            <person name="Shinohara A."/>
            <person name="Yoshida Y."/>
            <person name="Fujiwara M."/>
            <person name="Mori M."/>
            <person name="Tomita M."/>
            <person name="Arakawa K."/>
        </authorList>
    </citation>
    <scope>NUCLEOTIDE SEQUENCE [LARGE SCALE GENOMIC DNA]</scope>
</reference>
<name>A0A4Y2PWY8_ARAVE</name>
<evidence type="ECO:0000313" key="2">
    <source>
        <dbReference type="Proteomes" id="UP000499080"/>
    </source>
</evidence>
<dbReference type="EMBL" id="BGPR01012377">
    <property type="protein sequence ID" value="GBN55771.1"/>
    <property type="molecule type" value="Genomic_DNA"/>
</dbReference>
<keyword evidence="2" id="KW-1185">Reference proteome</keyword>